<dbReference type="EMBL" id="SSOC01000001">
    <property type="protein sequence ID" value="THF67595.1"/>
    <property type="molecule type" value="Genomic_DNA"/>
</dbReference>
<proteinExistence type="predicted"/>
<dbReference type="OrthoDB" id="8964516at2"/>
<gene>
    <name evidence="1" type="ORF">E6C76_03765</name>
</gene>
<keyword evidence="2" id="KW-1185">Reference proteome</keyword>
<sequence>MTEQCTQRQVELLHHTLGLSIDRRDPYRNHFVASPGHHDMPDLEALEALGLMARSPTPKFCADGDIVFRVTDVGRAVALDSLPPPPKPTRYGEWLDADCCESFGEFLCGSRLPTLDARRQYEGGKARWQWRMYRRDSFGYREIAGEWADTKKAAKASYKAALKAHREAKTRNQPCSR</sequence>
<protein>
    <submittedName>
        <fullName evidence="1">Uncharacterized protein</fullName>
    </submittedName>
</protein>
<dbReference type="AlphaFoldDB" id="A0A4S4B4T7"/>
<comment type="caution">
    <text evidence="1">The sequence shown here is derived from an EMBL/GenBank/DDBJ whole genome shotgun (WGS) entry which is preliminary data.</text>
</comment>
<dbReference type="Proteomes" id="UP000308430">
    <property type="component" value="Unassembled WGS sequence"/>
</dbReference>
<reference evidence="1 2" key="1">
    <citation type="submission" date="2019-04" db="EMBL/GenBank/DDBJ databases">
        <title>Azoarcus nasutitermitis sp. nov. isolated from termite nest.</title>
        <authorList>
            <person name="Lin S.-Y."/>
            <person name="Hameed A."/>
            <person name="Hsu Y.-H."/>
            <person name="Young C.-C."/>
        </authorList>
    </citation>
    <scope>NUCLEOTIDE SEQUENCE [LARGE SCALE GENOMIC DNA]</scope>
    <source>
        <strain evidence="1 2">CC-YHH838</strain>
    </source>
</reference>
<evidence type="ECO:0000313" key="2">
    <source>
        <dbReference type="Proteomes" id="UP000308430"/>
    </source>
</evidence>
<evidence type="ECO:0000313" key="1">
    <source>
        <dbReference type="EMBL" id="THF67595.1"/>
    </source>
</evidence>
<name>A0A4S4B4T7_9RHOO</name>
<accession>A0A4S4B4T7</accession>
<organism evidence="1 2">
    <name type="scientific">Pseudothauera nasutitermitis</name>
    <dbReference type="NCBI Taxonomy" id="2565930"/>
    <lineage>
        <taxon>Bacteria</taxon>
        <taxon>Pseudomonadati</taxon>
        <taxon>Pseudomonadota</taxon>
        <taxon>Betaproteobacteria</taxon>
        <taxon>Rhodocyclales</taxon>
        <taxon>Zoogloeaceae</taxon>
        <taxon>Pseudothauera</taxon>
    </lineage>
</organism>